<evidence type="ECO:0000256" key="17">
    <source>
        <dbReference type="ARBA" id="ARBA00023211"/>
    </source>
</evidence>
<dbReference type="GO" id="GO:0008455">
    <property type="term" value="F:alpha-1,6-mannosylglycoprotein 2-beta-N-acetylglucosaminyltransferase activity"/>
    <property type="evidence" value="ECO:0007669"/>
    <property type="project" value="UniProtKB-EC"/>
</dbReference>
<sequence>MSRRYAVRVLKAVFVLSAVSFIAVQLHLRGASPDDEPSGVGAVAAEDVHPQQRVVNGLDKAIVEPAAPVQPVAAADSAREAAAAAGLTASAPSIDEIKSSVDFNNAHSEVLNEDKFGPAADASVVIVVQVHDRVKYLELLVNSLGAAVGIDKALVIFSHDFHSPEINDIIRNIKFCRVLQIFYPYSIQLFPDKFPGQDPADCPSNMPKDEAESKQCKNWNHPDKYGHYRVARLTQIKHHWWWKMNYVFDGIPQLANFGGYTLLLEEDHCVSPDFLHVLDYIIDNKASLCPQCQMIALGFYLKQYGSYGSNIDKLAVYPWFSSRHNMGMALNRDTWTKFRNCSNLFCTYDDYNWDWSLMRVNMECLKERLYVVYTKAPRVFHVGDCGVHNHKCQADSSMKKVMQILSSVKDNLFPTELHVSETSKRMLKPPKENGGWGDIRDHALCKNNTRWPQAILGAITRPVAVV</sequence>
<evidence type="ECO:0000256" key="4">
    <source>
        <dbReference type="ARBA" id="ARBA00011011"/>
    </source>
</evidence>
<proteinExistence type="inferred from homology"/>
<feature type="disulfide bond" evidence="25">
    <location>
        <begin position="202"/>
        <end position="216"/>
    </location>
</feature>
<dbReference type="PANTHER" id="PTHR12871:SF0">
    <property type="entry name" value="ALPHA-1,6-MANNOSYL-GLYCOPROTEIN 2-BETA-N-ACETYLGLUCOSAMINYLTRANSFERASE"/>
    <property type="match status" value="1"/>
</dbReference>
<feature type="disulfide bond" evidence="25">
    <location>
        <begin position="341"/>
        <end position="364"/>
    </location>
</feature>
<feature type="disulfide bond" evidence="25">
    <location>
        <begin position="346"/>
        <end position="445"/>
    </location>
</feature>
<dbReference type="Proteomes" id="UP000887566">
    <property type="component" value="Unplaced"/>
</dbReference>
<evidence type="ECO:0000256" key="15">
    <source>
        <dbReference type="ARBA" id="ARBA00023157"/>
    </source>
</evidence>
<dbReference type="PANTHER" id="PTHR12871">
    <property type="entry name" value="BETA-1,2-N-ACETYLGLUCOSAMINYLTRANSFERASE II"/>
    <property type="match status" value="1"/>
</dbReference>
<keyword evidence="16" id="KW-0325">Glycoprotein</keyword>
<keyword evidence="10 24" id="KW-0479">Metal-binding</keyword>
<evidence type="ECO:0000313" key="27">
    <source>
        <dbReference type="Proteomes" id="UP000887566"/>
    </source>
</evidence>
<keyword evidence="13" id="KW-0333">Golgi apparatus</keyword>
<dbReference type="Gene3D" id="3.90.550.10">
    <property type="entry name" value="Spore Coat Polysaccharide Biosynthesis Protein SpsA, Chain A"/>
    <property type="match status" value="1"/>
</dbReference>
<keyword evidence="11" id="KW-0735">Signal-anchor</keyword>
<keyword evidence="17 24" id="KW-0464">Manganese</keyword>
<dbReference type="GO" id="GO:0000139">
    <property type="term" value="C:Golgi membrane"/>
    <property type="evidence" value="ECO:0007669"/>
    <property type="project" value="UniProtKB-SubCell"/>
</dbReference>
<dbReference type="InterPro" id="IPR029044">
    <property type="entry name" value="Nucleotide-diphossugar_trans"/>
</dbReference>
<dbReference type="GO" id="GO:0005795">
    <property type="term" value="C:Golgi stack"/>
    <property type="evidence" value="ECO:0007669"/>
    <property type="project" value="InterPro"/>
</dbReference>
<evidence type="ECO:0000256" key="13">
    <source>
        <dbReference type="ARBA" id="ARBA00023034"/>
    </source>
</evidence>
<evidence type="ECO:0000256" key="11">
    <source>
        <dbReference type="ARBA" id="ARBA00022968"/>
    </source>
</evidence>
<evidence type="ECO:0000256" key="19">
    <source>
        <dbReference type="ARBA" id="ARBA00031203"/>
    </source>
</evidence>
<evidence type="ECO:0000256" key="22">
    <source>
        <dbReference type="ARBA" id="ARBA00093257"/>
    </source>
</evidence>
<comment type="pathway">
    <text evidence="3">Protein modification; protein glycosylation.</text>
</comment>
<evidence type="ECO:0000256" key="25">
    <source>
        <dbReference type="PIRSR" id="PIRSR607754-3"/>
    </source>
</evidence>
<feature type="binding site" evidence="23">
    <location>
        <begin position="129"/>
        <end position="133"/>
    </location>
    <ligand>
        <name>substrate</name>
    </ligand>
</feature>
<accession>A0A914W1C0</accession>
<dbReference type="InterPro" id="IPR007754">
    <property type="entry name" value="GlcNAc_II"/>
</dbReference>
<feature type="binding site" evidence="24">
    <location>
        <position position="381"/>
    </location>
    <ligand>
        <name>Mn(2+)</name>
        <dbReference type="ChEBI" id="CHEBI:29035"/>
    </ligand>
</feature>
<reference evidence="28" key="1">
    <citation type="submission" date="2022-11" db="UniProtKB">
        <authorList>
            <consortium name="WormBaseParasite"/>
        </authorList>
    </citation>
    <scope>IDENTIFICATION</scope>
</reference>
<keyword evidence="12 26" id="KW-1133">Transmembrane helix</keyword>
<evidence type="ECO:0000256" key="23">
    <source>
        <dbReference type="PIRSR" id="PIRSR607754-1"/>
    </source>
</evidence>
<keyword evidence="15 25" id="KW-1015">Disulfide bond</keyword>
<evidence type="ECO:0000256" key="10">
    <source>
        <dbReference type="ARBA" id="ARBA00022723"/>
    </source>
</evidence>
<dbReference type="WBParaSite" id="PSAMB.scaffold2827size21055.g19281.t1">
    <property type="protein sequence ID" value="PSAMB.scaffold2827size21055.g19281.t1"/>
    <property type="gene ID" value="PSAMB.scaffold2827size21055.g19281"/>
</dbReference>
<organism evidence="27 28">
    <name type="scientific">Plectus sambesii</name>
    <dbReference type="NCBI Taxonomy" id="2011161"/>
    <lineage>
        <taxon>Eukaryota</taxon>
        <taxon>Metazoa</taxon>
        <taxon>Ecdysozoa</taxon>
        <taxon>Nematoda</taxon>
        <taxon>Chromadorea</taxon>
        <taxon>Plectida</taxon>
        <taxon>Plectina</taxon>
        <taxon>Plectoidea</taxon>
        <taxon>Plectidae</taxon>
        <taxon>Plectus</taxon>
    </lineage>
</organism>
<comment type="cofactor">
    <cofactor evidence="1 24">
        <name>Mn(2+)</name>
        <dbReference type="ChEBI" id="CHEBI:29035"/>
    </cofactor>
</comment>
<evidence type="ECO:0000256" key="16">
    <source>
        <dbReference type="ARBA" id="ARBA00023180"/>
    </source>
</evidence>
<feature type="binding site" evidence="24">
    <location>
        <position position="267"/>
    </location>
    <ligand>
        <name>Mn(2+)</name>
        <dbReference type="ChEBI" id="CHEBI:29035"/>
    </ligand>
</feature>
<dbReference type="SUPFAM" id="SSF53448">
    <property type="entry name" value="Nucleotide-diphospho-sugar transferases"/>
    <property type="match status" value="1"/>
</dbReference>
<evidence type="ECO:0000256" key="20">
    <source>
        <dbReference type="ARBA" id="ARBA00032552"/>
    </source>
</evidence>
<feature type="transmembrane region" description="Helical" evidence="26">
    <location>
        <begin position="9"/>
        <end position="28"/>
    </location>
</feature>
<evidence type="ECO:0000256" key="9">
    <source>
        <dbReference type="ARBA" id="ARBA00022692"/>
    </source>
</evidence>
<evidence type="ECO:0000256" key="2">
    <source>
        <dbReference type="ARBA" id="ARBA00004323"/>
    </source>
</evidence>
<dbReference type="EC" id="2.4.1.143" evidence="5"/>
<comment type="catalytic activity">
    <reaction evidence="22">
        <text>an N(4)-{beta-D-GlcNAc-(1-&gt;2)-alpha-D-Man-(1-&gt;3)-[alpha-D-Man-(1-&gt;6)]-beta-D-Man-(1-&gt;4)-beta-D-GlcNAc-(1-&gt;4)-beta-D-GlcNAc}-L-asparaginyl-[protein] + UDP-N-acetyl-alpha-D-glucosamine = N(4)-{beta-D-GlcNAc-(1-&gt;2)-alpha-D-Man-(1-&gt;3)-[beta-D-GlcNAc-(1-&gt;2)-alpha-D-Man-(1-&gt;6)]-beta-D-Man-(1-&gt;4)-beta-D-GlcNAc-(1-&gt;4)-beta-D-GlcNAc}-L-asparaginyl-[protein] + UDP + H(+)</text>
        <dbReference type="Rhea" id="RHEA:12941"/>
        <dbReference type="Rhea" id="RHEA-COMP:13526"/>
        <dbReference type="Rhea" id="RHEA-COMP:14369"/>
        <dbReference type="ChEBI" id="CHEBI:15378"/>
        <dbReference type="ChEBI" id="CHEBI:57705"/>
        <dbReference type="ChEBI" id="CHEBI:58223"/>
        <dbReference type="ChEBI" id="CHEBI:60615"/>
        <dbReference type="ChEBI" id="CHEBI:60651"/>
        <dbReference type="EC" id="2.4.1.143"/>
    </reaction>
</comment>
<evidence type="ECO:0000256" key="7">
    <source>
        <dbReference type="ARBA" id="ARBA00022676"/>
    </source>
</evidence>
<keyword evidence="27" id="KW-1185">Reference proteome</keyword>
<keyword evidence="8" id="KW-0808">Transferase</keyword>
<dbReference type="GO" id="GO:0009312">
    <property type="term" value="P:oligosaccharide biosynthetic process"/>
    <property type="evidence" value="ECO:0007669"/>
    <property type="project" value="InterPro"/>
</dbReference>
<feature type="binding site" evidence="23">
    <location>
        <position position="160"/>
    </location>
    <ligand>
        <name>substrate</name>
    </ligand>
</feature>
<feature type="binding site" evidence="23">
    <location>
        <begin position="235"/>
        <end position="239"/>
    </location>
    <ligand>
        <name>substrate</name>
    </ligand>
</feature>
<evidence type="ECO:0000256" key="12">
    <source>
        <dbReference type="ARBA" id="ARBA00022989"/>
    </source>
</evidence>
<comment type="subcellular location">
    <subcellularLocation>
        <location evidence="2">Golgi apparatus membrane</location>
        <topology evidence="2">Single-pass type II membrane protein</topology>
    </subcellularLocation>
</comment>
<keyword evidence="14 26" id="KW-0472">Membrane</keyword>
<evidence type="ECO:0000256" key="21">
    <source>
        <dbReference type="ARBA" id="ARBA00032915"/>
    </source>
</evidence>
<feature type="disulfide bond" evidence="25">
    <location>
        <begin position="289"/>
        <end position="292"/>
    </location>
</feature>
<evidence type="ECO:0000256" key="3">
    <source>
        <dbReference type="ARBA" id="ARBA00004922"/>
    </source>
</evidence>
<feature type="disulfide bond" evidence="25">
    <location>
        <begin position="385"/>
        <end position="392"/>
    </location>
</feature>
<evidence type="ECO:0000256" key="6">
    <source>
        <dbReference type="ARBA" id="ARBA00014817"/>
    </source>
</evidence>
<name>A0A914W1C0_9BILA</name>
<evidence type="ECO:0000256" key="14">
    <source>
        <dbReference type="ARBA" id="ARBA00023136"/>
    </source>
</evidence>
<dbReference type="Pfam" id="PF05060">
    <property type="entry name" value="MGAT2"/>
    <property type="match status" value="1"/>
</dbReference>
<dbReference type="AlphaFoldDB" id="A0A914W1C0"/>
<evidence type="ECO:0000256" key="8">
    <source>
        <dbReference type="ARBA" id="ARBA00022679"/>
    </source>
</evidence>
<protein>
    <recommendedName>
        <fullName evidence="6">Alpha-1,6-mannosyl-glycoprotein 2-beta-N-acetylglucosaminyltransferase</fullName>
        <ecNumber evidence="5">2.4.1.143</ecNumber>
    </recommendedName>
    <alternativeName>
        <fullName evidence="21">Beta-1,2-N-acetylglucosaminyltransferase II</fullName>
    </alternativeName>
    <alternativeName>
        <fullName evidence="20">GlcNAc-T II</fullName>
    </alternativeName>
    <alternativeName>
        <fullName evidence="19">Mannoside acetylglucosaminyltransferase 2</fullName>
    </alternativeName>
    <alternativeName>
        <fullName evidence="18">N-glycosyl-oligosaccharide-glycoprotein N-acetylglucosaminyltransferase II</fullName>
    </alternativeName>
</protein>
<evidence type="ECO:0000313" key="28">
    <source>
        <dbReference type="WBParaSite" id="PSAMB.scaffold2827size21055.g19281.t1"/>
    </source>
</evidence>
<evidence type="ECO:0000256" key="5">
    <source>
        <dbReference type="ARBA" id="ARBA00012613"/>
    </source>
</evidence>
<evidence type="ECO:0000256" key="18">
    <source>
        <dbReference type="ARBA" id="ARBA00029663"/>
    </source>
</evidence>
<comment type="similarity">
    <text evidence="4">Belongs to the glycosyltransferase 16 (GT16) protein family.</text>
</comment>
<dbReference type="GO" id="GO:0046872">
    <property type="term" value="F:metal ion binding"/>
    <property type="evidence" value="ECO:0007669"/>
    <property type="project" value="UniProtKB-KW"/>
</dbReference>
<keyword evidence="9 26" id="KW-0812">Transmembrane</keyword>
<evidence type="ECO:0000256" key="1">
    <source>
        <dbReference type="ARBA" id="ARBA00001936"/>
    </source>
</evidence>
<dbReference type="GO" id="GO:0006487">
    <property type="term" value="P:protein N-linked glycosylation"/>
    <property type="evidence" value="ECO:0007669"/>
    <property type="project" value="TreeGrafter"/>
</dbReference>
<evidence type="ECO:0000256" key="26">
    <source>
        <dbReference type="SAM" id="Phobius"/>
    </source>
</evidence>
<evidence type="ECO:0000256" key="24">
    <source>
        <dbReference type="PIRSR" id="PIRSR607754-2"/>
    </source>
</evidence>
<keyword evidence="7" id="KW-0328">Glycosyltransferase</keyword>